<keyword evidence="7" id="KW-1185">Reference proteome</keyword>
<evidence type="ECO:0000313" key="6">
    <source>
        <dbReference type="EMBL" id="QOY92119.1"/>
    </source>
</evidence>
<dbReference type="InterPro" id="IPR018660">
    <property type="entry name" value="MliC"/>
</dbReference>
<evidence type="ECO:0000259" key="5">
    <source>
        <dbReference type="Pfam" id="PF09864"/>
    </source>
</evidence>
<protein>
    <submittedName>
        <fullName evidence="6">MliC family protein</fullName>
    </submittedName>
</protein>
<gene>
    <name evidence="6" type="ORF">IRI77_23990</name>
</gene>
<dbReference type="EMBL" id="CP063849">
    <property type="protein sequence ID" value="QOY92119.1"/>
    <property type="molecule type" value="Genomic_DNA"/>
</dbReference>
<proteinExistence type="predicted"/>
<feature type="domain" description="C-type lysozyme inhibitor" evidence="5">
    <location>
        <begin position="45"/>
        <end position="100"/>
    </location>
</feature>
<dbReference type="Proteomes" id="UP000593892">
    <property type="component" value="Chromosome"/>
</dbReference>
<keyword evidence="2" id="KW-0472">Membrane</keyword>
<evidence type="ECO:0000256" key="2">
    <source>
        <dbReference type="ARBA" id="ARBA00023136"/>
    </source>
</evidence>
<evidence type="ECO:0000256" key="4">
    <source>
        <dbReference type="ARBA" id="ARBA00023288"/>
    </source>
</evidence>
<keyword evidence="4" id="KW-0449">Lipoprotein</keyword>
<accession>A0A7S7NYH9</accession>
<dbReference type="AlphaFoldDB" id="A0A7S7NYH9"/>
<reference evidence="6 7" key="1">
    <citation type="submission" date="2020-10" db="EMBL/GenBank/DDBJ databases">
        <title>Complete genome sequence of Paludibaculum fermentans P105T, a facultatively anaerobic acidobacterium capable of dissimilatory Fe(III) reduction.</title>
        <authorList>
            <person name="Dedysh S.N."/>
            <person name="Beletsky A.V."/>
            <person name="Kulichevskaya I.S."/>
            <person name="Mardanov A.V."/>
            <person name="Ravin N.V."/>
        </authorList>
    </citation>
    <scope>NUCLEOTIDE SEQUENCE [LARGE SCALE GENOMIC DNA]</scope>
    <source>
        <strain evidence="6 7">P105</strain>
    </source>
</reference>
<dbReference type="Gene3D" id="2.40.128.200">
    <property type="match status" value="1"/>
</dbReference>
<dbReference type="SUPFAM" id="SSF141488">
    <property type="entry name" value="YdhA-like"/>
    <property type="match status" value="1"/>
</dbReference>
<keyword evidence="1" id="KW-0732">Signal</keyword>
<sequence length="116" mass="12219">MLLASTLASATDLVVTLPGSKLLSRKVVQYSCDASAVKIGLPAVPFDVEYINGSGNNLATVPILGGLLIFANVSSASGARYAAQQYIWWEAKGSATLYLDSPAQKDKSVCQPVTRK</sequence>
<name>A0A7S7NYH9_PALFE</name>
<keyword evidence="3" id="KW-0564">Palmitate</keyword>
<dbReference type="KEGG" id="pfer:IRI77_23990"/>
<evidence type="ECO:0000313" key="7">
    <source>
        <dbReference type="Proteomes" id="UP000593892"/>
    </source>
</evidence>
<dbReference type="InterPro" id="IPR036328">
    <property type="entry name" value="MliC_sf"/>
</dbReference>
<evidence type="ECO:0000256" key="3">
    <source>
        <dbReference type="ARBA" id="ARBA00023139"/>
    </source>
</evidence>
<organism evidence="6 7">
    <name type="scientific">Paludibaculum fermentans</name>
    <dbReference type="NCBI Taxonomy" id="1473598"/>
    <lineage>
        <taxon>Bacteria</taxon>
        <taxon>Pseudomonadati</taxon>
        <taxon>Acidobacteriota</taxon>
        <taxon>Terriglobia</taxon>
        <taxon>Bryobacterales</taxon>
        <taxon>Bryobacteraceae</taxon>
        <taxon>Paludibaculum</taxon>
    </lineage>
</organism>
<evidence type="ECO:0000256" key="1">
    <source>
        <dbReference type="ARBA" id="ARBA00022729"/>
    </source>
</evidence>
<dbReference type="Pfam" id="PF09864">
    <property type="entry name" value="MliC"/>
    <property type="match status" value="1"/>
</dbReference>